<dbReference type="RefSeq" id="WP_187534785.1">
    <property type="nucleotide sequence ID" value="NZ_CBCSHU010000003.1"/>
</dbReference>
<dbReference type="PANTHER" id="PTHR36437">
    <property type="entry name" value="GLYOXALASE/BLEOMYCIN RESISTANCE PROTEIN/DIOXYGENASE"/>
    <property type="match status" value="1"/>
</dbReference>
<protein>
    <recommendedName>
        <fullName evidence="3">VOC family protein</fullName>
    </recommendedName>
</protein>
<dbReference type="SUPFAM" id="SSF54593">
    <property type="entry name" value="Glyoxalase/Bleomycin resistance protein/Dihydroxybiphenyl dioxygenase"/>
    <property type="match status" value="1"/>
</dbReference>
<dbReference type="EMBL" id="CP060715">
    <property type="protein sequence ID" value="QNN61586.1"/>
    <property type="molecule type" value="Genomic_DNA"/>
</dbReference>
<evidence type="ECO:0000313" key="1">
    <source>
        <dbReference type="EMBL" id="QNN61586.1"/>
    </source>
</evidence>
<name>A0A7G9S161_9FIRM</name>
<evidence type="ECO:0000313" key="2">
    <source>
        <dbReference type="Proteomes" id="UP000515928"/>
    </source>
</evidence>
<dbReference type="PANTHER" id="PTHR36437:SF2">
    <property type="entry name" value="GLYOXALASE_BLEOMYCIN RESISTANCE PROTEIN_DIOXYGENASE"/>
    <property type="match status" value="1"/>
</dbReference>
<sequence>MNVEIMIYVNNEIENAKFFQQALGGFLNEEAMFDESKKMTLILEDSVSLVFFKRSFIEQVSPEVLNNSPSLLFQVDNVEEVYQRIKNLNQNISELSNIESKRTFNFSDLENNYYAIIEK</sequence>
<dbReference type="Gene3D" id="3.10.180.10">
    <property type="entry name" value="2,3-Dihydroxybiphenyl 1,2-Dioxygenase, domain 1"/>
    <property type="match status" value="1"/>
</dbReference>
<dbReference type="InterPro" id="IPR029068">
    <property type="entry name" value="Glyas_Bleomycin-R_OHBP_Dase"/>
</dbReference>
<proteinExistence type="predicted"/>
<gene>
    <name evidence="1" type="ORF">H9L01_04330</name>
</gene>
<organism evidence="1 2">
    <name type="scientific">Erysipelothrix inopinata</name>
    <dbReference type="NCBI Taxonomy" id="225084"/>
    <lineage>
        <taxon>Bacteria</taxon>
        <taxon>Bacillati</taxon>
        <taxon>Bacillota</taxon>
        <taxon>Erysipelotrichia</taxon>
        <taxon>Erysipelotrichales</taxon>
        <taxon>Erysipelotrichaceae</taxon>
        <taxon>Erysipelothrix</taxon>
    </lineage>
</organism>
<evidence type="ECO:0008006" key="3">
    <source>
        <dbReference type="Google" id="ProtNLM"/>
    </source>
</evidence>
<dbReference type="Proteomes" id="UP000515928">
    <property type="component" value="Chromosome"/>
</dbReference>
<keyword evidence="2" id="KW-1185">Reference proteome</keyword>
<dbReference type="AlphaFoldDB" id="A0A7G9S161"/>
<dbReference type="KEGG" id="eio:H9L01_04330"/>
<reference evidence="1 2" key="1">
    <citation type="submission" date="2020-08" db="EMBL/GenBank/DDBJ databases">
        <title>Genome sequence of Erysipelothrix inopinata DSM 15511T.</title>
        <authorList>
            <person name="Hyun D.-W."/>
            <person name="Bae J.-W."/>
        </authorList>
    </citation>
    <scope>NUCLEOTIDE SEQUENCE [LARGE SCALE GENOMIC DNA]</scope>
    <source>
        <strain evidence="1 2">DSM 15511</strain>
    </source>
</reference>
<accession>A0A7G9S161</accession>